<dbReference type="Proteomes" id="UP000308600">
    <property type="component" value="Unassembled WGS sequence"/>
</dbReference>
<evidence type="ECO:0000313" key="1">
    <source>
        <dbReference type="EMBL" id="TFK69534.1"/>
    </source>
</evidence>
<proteinExistence type="predicted"/>
<dbReference type="EMBL" id="ML208329">
    <property type="protein sequence ID" value="TFK69534.1"/>
    <property type="molecule type" value="Genomic_DNA"/>
</dbReference>
<organism evidence="1 2">
    <name type="scientific">Pluteus cervinus</name>
    <dbReference type="NCBI Taxonomy" id="181527"/>
    <lineage>
        <taxon>Eukaryota</taxon>
        <taxon>Fungi</taxon>
        <taxon>Dikarya</taxon>
        <taxon>Basidiomycota</taxon>
        <taxon>Agaricomycotina</taxon>
        <taxon>Agaricomycetes</taxon>
        <taxon>Agaricomycetidae</taxon>
        <taxon>Agaricales</taxon>
        <taxon>Pluteineae</taxon>
        <taxon>Pluteaceae</taxon>
        <taxon>Pluteus</taxon>
    </lineage>
</organism>
<reference evidence="1 2" key="1">
    <citation type="journal article" date="2019" name="Nat. Ecol. Evol.">
        <title>Megaphylogeny resolves global patterns of mushroom evolution.</title>
        <authorList>
            <person name="Varga T."/>
            <person name="Krizsan K."/>
            <person name="Foldi C."/>
            <person name="Dima B."/>
            <person name="Sanchez-Garcia M."/>
            <person name="Sanchez-Ramirez S."/>
            <person name="Szollosi G.J."/>
            <person name="Szarkandi J.G."/>
            <person name="Papp V."/>
            <person name="Albert L."/>
            <person name="Andreopoulos W."/>
            <person name="Angelini C."/>
            <person name="Antonin V."/>
            <person name="Barry K.W."/>
            <person name="Bougher N.L."/>
            <person name="Buchanan P."/>
            <person name="Buyck B."/>
            <person name="Bense V."/>
            <person name="Catcheside P."/>
            <person name="Chovatia M."/>
            <person name="Cooper J."/>
            <person name="Damon W."/>
            <person name="Desjardin D."/>
            <person name="Finy P."/>
            <person name="Geml J."/>
            <person name="Haridas S."/>
            <person name="Hughes K."/>
            <person name="Justo A."/>
            <person name="Karasinski D."/>
            <person name="Kautmanova I."/>
            <person name="Kiss B."/>
            <person name="Kocsube S."/>
            <person name="Kotiranta H."/>
            <person name="LaButti K.M."/>
            <person name="Lechner B.E."/>
            <person name="Liimatainen K."/>
            <person name="Lipzen A."/>
            <person name="Lukacs Z."/>
            <person name="Mihaltcheva S."/>
            <person name="Morgado L.N."/>
            <person name="Niskanen T."/>
            <person name="Noordeloos M.E."/>
            <person name="Ohm R.A."/>
            <person name="Ortiz-Santana B."/>
            <person name="Ovrebo C."/>
            <person name="Racz N."/>
            <person name="Riley R."/>
            <person name="Savchenko A."/>
            <person name="Shiryaev A."/>
            <person name="Soop K."/>
            <person name="Spirin V."/>
            <person name="Szebenyi C."/>
            <person name="Tomsovsky M."/>
            <person name="Tulloss R.E."/>
            <person name="Uehling J."/>
            <person name="Grigoriev I.V."/>
            <person name="Vagvolgyi C."/>
            <person name="Papp T."/>
            <person name="Martin F.M."/>
            <person name="Miettinen O."/>
            <person name="Hibbett D.S."/>
            <person name="Nagy L.G."/>
        </authorList>
    </citation>
    <scope>NUCLEOTIDE SEQUENCE [LARGE SCALE GENOMIC DNA]</scope>
    <source>
        <strain evidence="1 2">NL-1719</strain>
    </source>
</reference>
<name>A0ACD3AV14_9AGAR</name>
<gene>
    <name evidence="1" type="ORF">BDN72DRAFT_959500</name>
</gene>
<sequence length="1625" mass="177954">MSLPTPPSTRNRDKENVDIIGGSRVAWSLNNQYHSLQSPPKPRVSSSTYNTPTRSILKKPSQLLLPLPDVAQREITPEPADALANLTYLEYPISKIVAVEGSLREQIEGYNVLAARLRTSVPESAEADSSWPLFQPLRRQQQRLVDCIVRDLGRALEDPGCLELSELLPEDDREAELSLASLPSPKSTPKKKKRGMTAEQVKHARDLCTVTHSVLKVLSLVFSSPPIQKVFTDEQLGSILTQILAIPLAEEVPTPNARKTCALAIWLLQVQRLPEEVLMPARDRIACALRRGMDGELGKEGKKGSASDGLKAIHDLCLYQPLTFAPAFAPLLPSILANILAPTLPLRTQACHALGGFVLGMASLPLSYIHTHVADCIASFLLTVPAASKRTSPSKNASPTKASQESIIVRTLRTTLNATEAAHVAQGPVWALCVMASFIVLLGSSACLNIKLTRTIYGLLSVAIRHKKSSIRALACIVWRCMTWAYLQPSLPPIPDEESVEPEQDNTAAEEAARANFWKLLKSCIDLQAGVATIAGLLGAEDSDDESLNNALTLIKLMLGKGSRTCLDAVDTLQQLVSLDPSPRPWHPNRLVTRSLFSASPGLLTVDFANLSEVVQPLYAEAISIEDVRPLAREEIVKDWVYAEFLELWKLSIGMVEMFEDTDMPAQIVGIWDGLLKAQIGLFQDNDEDDAIPDFAAKMVDVLIELLQDTNLDLVGRSTSATAKGSAGLRGSSPFNFTDPPMEPAADLTNGLLKLHVVRRLFETTRAAIPHVHMNMAGERMLACLMKNEDEFTEGRPAVLGLWARFCAEVIAVCDIDLIKAFWGYMPALRDKIWEWNWTDECKAVAWRAFLQKWREDPEANWEGCLYVLGVPFMELNGWELTSDDLTIWEEFLTHTIGKGLDCGNDTLTVLDNVAEIIQRHRGGNNILASARVADLLLSQVDLTDVQDSPKALVEYTGEVLVTTYPPHDSNNLWTMWLIRSVVQAIGAASSPVLDEILQTWQDGLWLWITDAERACVDSKDDLITLYEAILVAIQGLPVTAESIESMVLVLGSVFASHDKLVEAGCAAFTEFWNTISTYLIPPEEGWSSSMLRILSLAGLLPEEIPAPAEVAECEEVATLIEDSHEPEEETPLHDHHSSSPCIGHFKPASFASPSPSPSPSPVEPCAFNFGYGHGPEVAYPIYHPSSPPIPTTPLSSSTSFLFTPRASTPTRPQKPMQVGFEIPSKSPGSPSVRRSRMERNGPGERANVLASPNKRRRVTENEDHDKENSSPYRLSSAPRSGSTLVGSSPSVRGKKRRASFGEDVERPIKRGKTGKEVVVQPSESETESDTEEEVAQEKGTAENPILVDLFGDDDDVVVVPRSAGESAANGGKPKTVRMFMEAVEVPRLKEVYKRMSKPLAEVLGNAKTLMTPRGPALKKKAASTIKAKSSTGIKQSTNVLGDANSRKRRRNSDSGKHHDVAEITDDDDDPFTIKALTDTNRRASMPVRPLPALQIPGCDGPIVLEATSPSLSVRSRSRTFSPVEPHFPSSSDDDPHLGQVTPHHLISPALRRTRAIPSMRLHSSERKKSKSLVPSVERLLGSDPPSSDDSVLSASPSREIVRRRTLKRTGSTSSISHKIKPLTL</sequence>
<evidence type="ECO:0000313" key="2">
    <source>
        <dbReference type="Proteomes" id="UP000308600"/>
    </source>
</evidence>
<protein>
    <submittedName>
        <fullName evidence="1">Uncharacterized protein</fullName>
    </submittedName>
</protein>
<accession>A0ACD3AV14</accession>
<keyword evidence="2" id="KW-1185">Reference proteome</keyword>